<dbReference type="PRINTS" id="PR00033">
    <property type="entry name" value="HTHASNC"/>
</dbReference>
<feature type="domain" description="HTH asnC-type" evidence="4">
    <location>
        <begin position="11"/>
        <end position="71"/>
    </location>
</feature>
<dbReference type="PANTHER" id="PTHR30154">
    <property type="entry name" value="LEUCINE-RESPONSIVE REGULATORY PROTEIN"/>
    <property type="match status" value="1"/>
</dbReference>
<accession>A0A916TW84</accession>
<keyword evidence="2" id="KW-0238">DNA-binding</keyword>
<gene>
    <name evidence="5" type="ORF">GCM10011494_26780</name>
</gene>
<evidence type="ECO:0000256" key="2">
    <source>
        <dbReference type="ARBA" id="ARBA00023125"/>
    </source>
</evidence>
<dbReference type="RefSeq" id="WP_188772051.1">
    <property type="nucleotide sequence ID" value="NZ_BMHK01000018.1"/>
</dbReference>
<dbReference type="PROSITE" id="PS50956">
    <property type="entry name" value="HTH_ASNC_2"/>
    <property type="match status" value="1"/>
</dbReference>
<evidence type="ECO:0000259" key="4">
    <source>
        <dbReference type="PROSITE" id="PS50956"/>
    </source>
</evidence>
<dbReference type="SUPFAM" id="SSF54909">
    <property type="entry name" value="Dimeric alpha+beta barrel"/>
    <property type="match status" value="1"/>
</dbReference>
<keyword evidence="1" id="KW-0805">Transcription regulation</keyword>
<evidence type="ECO:0000256" key="3">
    <source>
        <dbReference type="ARBA" id="ARBA00023163"/>
    </source>
</evidence>
<dbReference type="InterPro" id="IPR019888">
    <property type="entry name" value="Tscrpt_reg_AsnC-like"/>
</dbReference>
<dbReference type="InterPro" id="IPR011008">
    <property type="entry name" value="Dimeric_a/b-barrel"/>
</dbReference>
<protein>
    <recommendedName>
        <fullName evidence="4">HTH asnC-type domain-containing protein</fullName>
    </recommendedName>
</protein>
<evidence type="ECO:0000313" key="6">
    <source>
        <dbReference type="Proteomes" id="UP000608154"/>
    </source>
</evidence>
<dbReference type="InterPro" id="IPR019887">
    <property type="entry name" value="Tscrpt_reg_AsnC/Lrp_C"/>
</dbReference>
<dbReference type="GO" id="GO:0043565">
    <property type="term" value="F:sequence-specific DNA binding"/>
    <property type="evidence" value="ECO:0007669"/>
    <property type="project" value="InterPro"/>
</dbReference>
<organism evidence="5 6">
    <name type="scientific">Novosphingobium endophyticum</name>
    <dbReference type="NCBI Taxonomy" id="1955250"/>
    <lineage>
        <taxon>Bacteria</taxon>
        <taxon>Pseudomonadati</taxon>
        <taxon>Pseudomonadota</taxon>
        <taxon>Alphaproteobacteria</taxon>
        <taxon>Sphingomonadales</taxon>
        <taxon>Sphingomonadaceae</taxon>
        <taxon>Novosphingobium</taxon>
    </lineage>
</organism>
<sequence>MRKDTPIRRQIDATDEAILGLLREDGRMPFRAMAERLSINEATIRSRLRKLEKSGAMRVVARVDLGASGYPFTAVVGVKIRGRAIDDVAADLLKIPEIISILVVIGRNDLEIQVIARTMDALDDLLTNTIASIDGISGLEKALATKVVKYVQPWGSFE</sequence>
<dbReference type="InterPro" id="IPR036388">
    <property type="entry name" value="WH-like_DNA-bd_sf"/>
</dbReference>
<dbReference type="PANTHER" id="PTHR30154:SF34">
    <property type="entry name" value="TRANSCRIPTIONAL REGULATOR AZLB"/>
    <property type="match status" value="1"/>
</dbReference>
<dbReference type="AlphaFoldDB" id="A0A916TW84"/>
<reference evidence="5" key="1">
    <citation type="journal article" date="2014" name="Int. J. Syst. Evol. Microbiol.">
        <title>Complete genome sequence of Corynebacterium casei LMG S-19264T (=DSM 44701T), isolated from a smear-ripened cheese.</title>
        <authorList>
            <consortium name="US DOE Joint Genome Institute (JGI-PGF)"/>
            <person name="Walter F."/>
            <person name="Albersmeier A."/>
            <person name="Kalinowski J."/>
            <person name="Ruckert C."/>
        </authorList>
    </citation>
    <scope>NUCLEOTIDE SEQUENCE</scope>
    <source>
        <strain evidence="5">CGMCC 1.15095</strain>
    </source>
</reference>
<comment type="caution">
    <text evidence="5">The sequence shown here is derived from an EMBL/GenBank/DDBJ whole genome shotgun (WGS) entry which is preliminary data.</text>
</comment>
<dbReference type="GO" id="GO:0005829">
    <property type="term" value="C:cytosol"/>
    <property type="evidence" value="ECO:0007669"/>
    <property type="project" value="TreeGrafter"/>
</dbReference>
<dbReference type="Gene3D" id="3.30.70.920">
    <property type="match status" value="1"/>
</dbReference>
<dbReference type="Pfam" id="PF13404">
    <property type="entry name" value="HTH_AsnC-type"/>
    <property type="match status" value="1"/>
</dbReference>
<dbReference type="Pfam" id="PF01037">
    <property type="entry name" value="AsnC_trans_reg"/>
    <property type="match status" value="1"/>
</dbReference>
<reference evidence="5" key="2">
    <citation type="submission" date="2020-09" db="EMBL/GenBank/DDBJ databases">
        <authorList>
            <person name="Sun Q."/>
            <person name="Zhou Y."/>
        </authorList>
    </citation>
    <scope>NUCLEOTIDE SEQUENCE</scope>
    <source>
        <strain evidence="5">CGMCC 1.15095</strain>
    </source>
</reference>
<keyword evidence="3" id="KW-0804">Transcription</keyword>
<dbReference type="SMART" id="SM00344">
    <property type="entry name" value="HTH_ASNC"/>
    <property type="match status" value="1"/>
</dbReference>
<dbReference type="EMBL" id="BMHK01000018">
    <property type="protein sequence ID" value="GGC06774.1"/>
    <property type="molecule type" value="Genomic_DNA"/>
</dbReference>
<dbReference type="GO" id="GO:0043200">
    <property type="term" value="P:response to amino acid"/>
    <property type="evidence" value="ECO:0007669"/>
    <property type="project" value="TreeGrafter"/>
</dbReference>
<dbReference type="Proteomes" id="UP000608154">
    <property type="component" value="Unassembled WGS sequence"/>
</dbReference>
<evidence type="ECO:0000313" key="5">
    <source>
        <dbReference type="EMBL" id="GGC06774.1"/>
    </source>
</evidence>
<name>A0A916TW84_9SPHN</name>
<keyword evidence="6" id="KW-1185">Reference proteome</keyword>
<proteinExistence type="predicted"/>
<dbReference type="Gene3D" id="1.10.10.10">
    <property type="entry name" value="Winged helix-like DNA-binding domain superfamily/Winged helix DNA-binding domain"/>
    <property type="match status" value="1"/>
</dbReference>
<dbReference type="InterPro" id="IPR036390">
    <property type="entry name" value="WH_DNA-bd_sf"/>
</dbReference>
<dbReference type="SUPFAM" id="SSF46785">
    <property type="entry name" value="Winged helix' DNA-binding domain"/>
    <property type="match status" value="1"/>
</dbReference>
<dbReference type="InterPro" id="IPR000485">
    <property type="entry name" value="AsnC-type_HTH_dom"/>
</dbReference>
<evidence type="ECO:0000256" key="1">
    <source>
        <dbReference type="ARBA" id="ARBA00023015"/>
    </source>
</evidence>